<dbReference type="AlphaFoldDB" id="A0A381SH30"/>
<gene>
    <name evidence="1" type="ORF">METZ01_LOCUS56246</name>
</gene>
<dbReference type="EMBL" id="UINC01003105">
    <property type="protein sequence ID" value="SVA03392.1"/>
    <property type="molecule type" value="Genomic_DNA"/>
</dbReference>
<reference evidence="1" key="1">
    <citation type="submission" date="2018-05" db="EMBL/GenBank/DDBJ databases">
        <authorList>
            <person name="Lanie J.A."/>
            <person name="Ng W.-L."/>
            <person name="Kazmierczak K.M."/>
            <person name="Andrzejewski T.M."/>
            <person name="Davidsen T.M."/>
            <person name="Wayne K.J."/>
            <person name="Tettelin H."/>
            <person name="Glass J.I."/>
            <person name="Rusch D."/>
            <person name="Podicherti R."/>
            <person name="Tsui H.-C.T."/>
            <person name="Winkler M.E."/>
        </authorList>
    </citation>
    <scope>NUCLEOTIDE SEQUENCE</scope>
</reference>
<proteinExistence type="predicted"/>
<name>A0A381SH30_9ZZZZ</name>
<accession>A0A381SH30</accession>
<sequence>MHGNVFTWKIPASTLWEMLLKLVLFGKIMQNLKFVFELNFQQLTFSL</sequence>
<evidence type="ECO:0000313" key="1">
    <source>
        <dbReference type="EMBL" id="SVA03392.1"/>
    </source>
</evidence>
<protein>
    <submittedName>
        <fullName evidence="1">Uncharacterized protein</fullName>
    </submittedName>
</protein>
<organism evidence="1">
    <name type="scientific">marine metagenome</name>
    <dbReference type="NCBI Taxonomy" id="408172"/>
    <lineage>
        <taxon>unclassified sequences</taxon>
        <taxon>metagenomes</taxon>
        <taxon>ecological metagenomes</taxon>
    </lineage>
</organism>